<dbReference type="GO" id="GO:0016705">
    <property type="term" value="F:oxidoreductase activity, acting on paired donors, with incorporation or reduction of molecular oxygen"/>
    <property type="evidence" value="ECO:0007669"/>
    <property type="project" value="UniProtKB-ARBA"/>
</dbReference>
<dbReference type="InterPro" id="IPR044861">
    <property type="entry name" value="IPNS-like_FE2OG_OXY"/>
</dbReference>
<dbReference type="AlphaFoldDB" id="A0AA88UQP8"/>
<dbReference type="EMBL" id="JAVXUO010000262">
    <property type="protein sequence ID" value="KAK2993899.1"/>
    <property type="molecule type" value="Genomic_DNA"/>
</dbReference>
<keyword evidence="4 5" id="KW-0408">Iron</keyword>
<comment type="caution">
    <text evidence="7">The sequence shown here is derived from an EMBL/GenBank/DDBJ whole genome shotgun (WGS) entry which is preliminary data.</text>
</comment>
<feature type="domain" description="Fe2OG dioxygenase" evidence="6">
    <location>
        <begin position="176"/>
        <end position="276"/>
    </location>
</feature>
<dbReference type="PROSITE" id="PS51471">
    <property type="entry name" value="FE2OG_OXY"/>
    <property type="match status" value="1"/>
</dbReference>
<dbReference type="Gene3D" id="2.60.120.330">
    <property type="entry name" value="B-lactam Antibiotic, Isopenicillin N Synthase, Chain"/>
    <property type="match status" value="1"/>
</dbReference>
<dbReference type="SUPFAM" id="SSF51197">
    <property type="entry name" value="Clavaminate synthase-like"/>
    <property type="match status" value="1"/>
</dbReference>
<evidence type="ECO:0000256" key="1">
    <source>
        <dbReference type="ARBA" id="ARBA00008056"/>
    </source>
</evidence>
<dbReference type="InterPro" id="IPR027443">
    <property type="entry name" value="IPNS-like_sf"/>
</dbReference>
<dbReference type="GO" id="GO:0046872">
    <property type="term" value="F:metal ion binding"/>
    <property type="evidence" value="ECO:0007669"/>
    <property type="project" value="UniProtKB-KW"/>
</dbReference>
<keyword evidence="8" id="KW-1185">Reference proteome</keyword>
<evidence type="ECO:0000256" key="5">
    <source>
        <dbReference type="RuleBase" id="RU003682"/>
    </source>
</evidence>
<evidence type="ECO:0000313" key="7">
    <source>
        <dbReference type="EMBL" id="KAK2993899.1"/>
    </source>
</evidence>
<evidence type="ECO:0000313" key="8">
    <source>
        <dbReference type="Proteomes" id="UP001187471"/>
    </source>
</evidence>
<keyword evidence="3 5" id="KW-0560">Oxidoreductase</keyword>
<keyword evidence="2 5" id="KW-0479">Metal-binding</keyword>
<evidence type="ECO:0000256" key="4">
    <source>
        <dbReference type="ARBA" id="ARBA00023004"/>
    </source>
</evidence>
<evidence type="ECO:0000259" key="6">
    <source>
        <dbReference type="PROSITE" id="PS51471"/>
    </source>
</evidence>
<dbReference type="InterPro" id="IPR026992">
    <property type="entry name" value="DIOX_N"/>
</dbReference>
<dbReference type="Pfam" id="PF03171">
    <property type="entry name" value="2OG-FeII_Oxy"/>
    <property type="match status" value="1"/>
</dbReference>
<dbReference type="Pfam" id="PF14226">
    <property type="entry name" value="DIOX_N"/>
    <property type="match status" value="1"/>
</dbReference>
<evidence type="ECO:0000256" key="2">
    <source>
        <dbReference type="ARBA" id="ARBA00022723"/>
    </source>
</evidence>
<reference evidence="7" key="1">
    <citation type="submission" date="2022-12" db="EMBL/GenBank/DDBJ databases">
        <title>Draft genome assemblies for two species of Escallonia (Escalloniales).</title>
        <authorList>
            <person name="Chanderbali A."/>
            <person name="Dervinis C."/>
            <person name="Anghel I."/>
            <person name="Soltis D."/>
            <person name="Soltis P."/>
            <person name="Zapata F."/>
        </authorList>
    </citation>
    <scope>NUCLEOTIDE SEQUENCE</scope>
    <source>
        <strain evidence="7">UCBG92.1500</strain>
        <tissue evidence="7">Leaf</tissue>
    </source>
</reference>
<proteinExistence type="inferred from homology"/>
<dbReference type="InterPro" id="IPR050295">
    <property type="entry name" value="Plant_2OG-oxidoreductases"/>
</dbReference>
<accession>A0AA88UQP8</accession>
<organism evidence="7 8">
    <name type="scientific">Escallonia rubra</name>
    <dbReference type="NCBI Taxonomy" id="112253"/>
    <lineage>
        <taxon>Eukaryota</taxon>
        <taxon>Viridiplantae</taxon>
        <taxon>Streptophyta</taxon>
        <taxon>Embryophyta</taxon>
        <taxon>Tracheophyta</taxon>
        <taxon>Spermatophyta</taxon>
        <taxon>Magnoliopsida</taxon>
        <taxon>eudicotyledons</taxon>
        <taxon>Gunneridae</taxon>
        <taxon>Pentapetalae</taxon>
        <taxon>asterids</taxon>
        <taxon>campanulids</taxon>
        <taxon>Escalloniales</taxon>
        <taxon>Escalloniaceae</taxon>
        <taxon>Escallonia</taxon>
    </lineage>
</organism>
<protein>
    <recommendedName>
        <fullName evidence="6">Fe2OG dioxygenase domain-containing protein</fullName>
    </recommendedName>
</protein>
<sequence length="342" mass="38589">MAYSKPLSHGSVQELAKEPMFVVPQRFVQENQEPSITLDATSSPAIPVVDMQHLTMGEAKDTELERLHSICKEWGIFQLVNHGVSSSLVEKVKYQIEQFYKLPLEKKMRYKLRPGDVEGYGQTIVHSADQKVDWADREAMESYTSEVQKLAMALLGLMAQALKMDKGEMEEMFEDGMQSIRMTYYPPCPQPEQVVGLRPHSDATGITILLQVNGVEGLQVKRNGVWIPVKFLPDAFVVNVGDILEILSNGIYSSVEHRATVNSTKERISTSMFFNPKFHAEIGPATSLINGKNQPLFERIGVEKYVQEYFSSKLSGKSFLDLMRIENGEAAILNCQKLRLRK</sequence>
<dbReference type="PANTHER" id="PTHR47991">
    <property type="entry name" value="OXOGLUTARATE/IRON-DEPENDENT DIOXYGENASE"/>
    <property type="match status" value="1"/>
</dbReference>
<gene>
    <name evidence="7" type="ORF">RJ640_012773</name>
</gene>
<evidence type="ECO:0000256" key="3">
    <source>
        <dbReference type="ARBA" id="ARBA00023002"/>
    </source>
</evidence>
<dbReference type="Proteomes" id="UP001187471">
    <property type="component" value="Unassembled WGS sequence"/>
</dbReference>
<dbReference type="InterPro" id="IPR005123">
    <property type="entry name" value="Oxoglu/Fe-dep_dioxygenase_dom"/>
</dbReference>
<name>A0AA88UQP8_9ASTE</name>
<comment type="similarity">
    <text evidence="1 5">Belongs to the iron/ascorbate-dependent oxidoreductase family.</text>
</comment>
<dbReference type="FunFam" id="2.60.120.330:FF:000001">
    <property type="entry name" value="Protein SRG1"/>
    <property type="match status" value="1"/>
</dbReference>